<evidence type="ECO:0000313" key="3">
    <source>
        <dbReference type="Proteomes" id="UP001501094"/>
    </source>
</evidence>
<dbReference type="RefSeq" id="WP_344104587.1">
    <property type="nucleotide sequence ID" value="NZ_BAAANL010000006.1"/>
</dbReference>
<accession>A0ABN2NHU3</accession>
<comment type="caution">
    <text evidence="2">The sequence shown here is derived from an EMBL/GenBank/DDBJ whole genome shotgun (WGS) entry which is preliminary data.</text>
</comment>
<organism evidence="2 3">
    <name type="scientific">Myceligenerans crystallogenes</name>
    <dbReference type="NCBI Taxonomy" id="316335"/>
    <lineage>
        <taxon>Bacteria</taxon>
        <taxon>Bacillati</taxon>
        <taxon>Actinomycetota</taxon>
        <taxon>Actinomycetes</taxon>
        <taxon>Micrococcales</taxon>
        <taxon>Promicromonosporaceae</taxon>
        <taxon>Myceligenerans</taxon>
    </lineage>
</organism>
<feature type="transmembrane region" description="Helical" evidence="1">
    <location>
        <begin position="53"/>
        <end position="76"/>
    </location>
</feature>
<keyword evidence="3" id="KW-1185">Reference proteome</keyword>
<feature type="transmembrane region" description="Helical" evidence="1">
    <location>
        <begin position="207"/>
        <end position="226"/>
    </location>
</feature>
<evidence type="ECO:0000256" key="1">
    <source>
        <dbReference type="SAM" id="Phobius"/>
    </source>
</evidence>
<feature type="transmembrane region" description="Helical" evidence="1">
    <location>
        <begin position="88"/>
        <end position="107"/>
    </location>
</feature>
<proteinExistence type="predicted"/>
<dbReference type="Proteomes" id="UP001501094">
    <property type="component" value="Unassembled WGS sequence"/>
</dbReference>
<name>A0ABN2NHU3_9MICO</name>
<keyword evidence="1" id="KW-1133">Transmembrane helix</keyword>
<feature type="transmembrane region" description="Helical" evidence="1">
    <location>
        <begin position="12"/>
        <end position="33"/>
    </location>
</feature>
<protein>
    <recommendedName>
        <fullName evidence="4">DUF4386 family protein</fullName>
    </recommendedName>
</protein>
<reference evidence="2 3" key="1">
    <citation type="journal article" date="2019" name="Int. J. Syst. Evol. Microbiol.">
        <title>The Global Catalogue of Microorganisms (GCM) 10K type strain sequencing project: providing services to taxonomists for standard genome sequencing and annotation.</title>
        <authorList>
            <consortium name="The Broad Institute Genomics Platform"/>
            <consortium name="The Broad Institute Genome Sequencing Center for Infectious Disease"/>
            <person name="Wu L."/>
            <person name="Ma J."/>
        </authorList>
    </citation>
    <scope>NUCLEOTIDE SEQUENCE [LARGE SCALE GENOMIC DNA]</scope>
    <source>
        <strain evidence="2 3">JCM 14326</strain>
    </source>
</reference>
<gene>
    <name evidence="2" type="ORF">GCM10009751_31030</name>
</gene>
<dbReference type="EMBL" id="BAAANL010000006">
    <property type="protein sequence ID" value="GAA1869919.1"/>
    <property type="molecule type" value="Genomic_DNA"/>
</dbReference>
<keyword evidence="1" id="KW-0472">Membrane</keyword>
<feature type="transmembrane region" description="Helical" evidence="1">
    <location>
        <begin position="176"/>
        <end position="195"/>
    </location>
</feature>
<keyword evidence="1" id="KW-0812">Transmembrane</keyword>
<feature type="transmembrane region" description="Helical" evidence="1">
    <location>
        <begin position="150"/>
        <end position="169"/>
    </location>
</feature>
<evidence type="ECO:0008006" key="4">
    <source>
        <dbReference type="Google" id="ProtNLM"/>
    </source>
</evidence>
<evidence type="ECO:0000313" key="2">
    <source>
        <dbReference type="EMBL" id="GAA1869919.1"/>
    </source>
</evidence>
<sequence>MADPRARRAGVLLISGALLANLAFAGLSVVFGYPDVLQRPPAGVLRDFAAQPVAIGGLFALLALGAGLIGPAAFDLARVAGPGRWSRWALGLGVAASAVQVAGLLRWPLLVPSLAAAASAPGATAAEVTAAADRFALLNLVAGQLVGESLGYVLTAGWTAATVLALGRALPAWSRVAGLACVPPILAGLLVPLGWEPADLVNFAGYILWSLWLLALGALLLAGRVGPGAVSGSRGRADN</sequence>